<reference evidence="1 2" key="1">
    <citation type="submission" date="2009-05" db="EMBL/GenBank/DDBJ databases">
        <title>The draft genome of Acidovorax delafieldii 2AN.</title>
        <authorList>
            <consortium name="US DOE Joint Genome Institute (JGI-PGF)"/>
            <person name="Lucas S."/>
            <person name="Copeland A."/>
            <person name="Lapidus A."/>
            <person name="Glavina del Rio T."/>
            <person name="Tice H."/>
            <person name="Bruce D."/>
            <person name="Goodwin L."/>
            <person name="Pitluck S."/>
            <person name="Larimer F."/>
            <person name="Land M.L."/>
            <person name="Hauser L."/>
            <person name="Shelobolina E.S."/>
            <person name="Picardal F."/>
            <person name="Roden E."/>
            <person name="Emerson D."/>
        </authorList>
    </citation>
    <scope>NUCLEOTIDE SEQUENCE [LARGE SCALE GENOMIC DNA]</scope>
    <source>
        <strain evidence="1 2">2AN</strain>
    </source>
</reference>
<proteinExistence type="predicted"/>
<dbReference type="EMBL" id="ACQT01000414">
    <property type="protein sequence ID" value="EER57927.1"/>
    <property type="molecule type" value="Genomic_DNA"/>
</dbReference>
<keyword evidence="2" id="KW-1185">Reference proteome</keyword>
<evidence type="ECO:0000313" key="1">
    <source>
        <dbReference type="EMBL" id="EER57927.1"/>
    </source>
</evidence>
<accession>C5TC67</accession>
<protein>
    <submittedName>
        <fullName evidence="1">Uncharacterized protein</fullName>
    </submittedName>
</protein>
<sequence>MSIHVDPPRSTPPPLALALAEAALQRQSLLLGSGREG</sequence>
<feature type="non-terminal residue" evidence="1">
    <location>
        <position position="37"/>
    </location>
</feature>
<comment type="caution">
    <text evidence="1">The sequence shown here is derived from an EMBL/GenBank/DDBJ whole genome shotgun (WGS) entry which is preliminary data.</text>
</comment>
<gene>
    <name evidence="1" type="ORF">AcdelDRAFT_4497</name>
</gene>
<dbReference type="AlphaFoldDB" id="C5TC67"/>
<evidence type="ECO:0000313" key="2">
    <source>
        <dbReference type="Proteomes" id="UP000003856"/>
    </source>
</evidence>
<organism evidence="1 2">
    <name type="scientific">Acidovorax delafieldii 2AN</name>
    <dbReference type="NCBI Taxonomy" id="573060"/>
    <lineage>
        <taxon>Bacteria</taxon>
        <taxon>Pseudomonadati</taxon>
        <taxon>Pseudomonadota</taxon>
        <taxon>Betaproteobacteria</taxon>
        <taxon>Burkholderiales</taxon>
        <taxon>Comamonadaceae</taxon>
        <taxon>Acidovorax</taxon>
    </lineage>
</organism>
<name>C5TC67_ACIDE</name>
<dbReference type="Proteomes" id="UP000003856">
    <property type="component" value="Unassembled WGS sequence"/>
</dbReference>